<evidence type="ECO:0000313" key="3">
    <source>
        <dbReference type="EMBL" id="CAI4007147.1"/>
    </source>
</evidence>
<evidence type="ECO:0000256" key="1">
    <source>
        <dbReference type="ARBA" id="ARBA00022737"/>
    </source>
</evidence>
<proteinExistence type="predicted"/>
<dbReference type="PANTHER" id="PTHR47447:SF17">
    <property type="entry name" value="OS12G0638900 PROTEIN"/>
    <property type="match status" value="1"/>
</dbReference>
<accession>A0A9P1DCB6</accession>
<evidence type="ECO:0000313" key="5">
    <source>
        <dbReference type="EMBL" id="CAL4794459.1"/>
    </source>
</evidence>
<keyword evidence="6" id="KW-1185">Reference proteome</keyword>
<dbReference type="NCBIfam" id="TIGR00756">
    <property type="entry name" value="PPR"/>
    <property type="match status" value="1"/>
</dbReference>
<dbReference type="Proteomes" id="UP001152797">
    <property type="component" value="Unassembled WGS sequence"/>
</dbReference>
<evidence type="ECO:0000313" key="6">
    <source>
        <dbReference type="Proteomes" id="UP001152797"/>
    </source>
</evidence>
<name>A0A9P1DCB6_9DINO</name>
<evidence type="ECO:0000256" key="2">
    <source>
        <dbReference type="PROSITE-ProRule" id="PRU00708"/>
    </source>
</evidence>
<reference evidence="4" key="2">
    <citation type="submission" date="2024-04" db="EMBL/GenBank/DDBJ databases">
        <authorList>
            <person name="Chen Y."/>
            <person name="Shah S."/>
            <person name="Dougan E. K."/>
            <person name="Thang M."/>
            <person name="Chan C."/>
        </authorList>
    </citation>
    <scope>NUCLEOTIDE SEQUENCE [LARGE SCALE GENOMIC DNA]</scope>
</reference>
<sequence>MKDLFACNRLLRKYIKKGQWQQSISLLQRMQEEEISPDVITINSTLSACERSAEWQRVLHFFAKQRPVMDKFTLSITLKACRRGMRWIDALELLHLAGTGEQALETMDLVVWNAAMAACERAADQAWRWCLHLLQSCPFPPDIVSFNTSLSALARARRWRQCLQMLLQIPQPDILSYNSCITACSGAAWPFALQLLSDAVEADLKLSTISFNAAIAACDKGHQWQKALQLFWELNRSHCRASEVTYSSVLSACEVSLPWRSLLQLAAGGFSWSALAVACGKQAAWCMALSLLEVGPWWPHAEVMGDASTPAVSQATVRACAAALKWQAAWQLLHASRWQQTLEVTQLTHQAALGAGGMPWGQRDPHGPLDRYLGRRLREEYLEIHRLSSLGPAIEMETEEIPTLEVARLVLTSLHLRS</sequence>
<dbReference type="Gene3D" id="1.25.40.10">
    <property type="entry name" value="Tetratricopeptide repeat domain"/>
    <property type="match status" value="2"/>
</dbReference>
<dbReference type="EMBL" id="CAMXCT010003979">
    <property type="protein sequence ID" value="CAI4007147.1"/>
    <property type="molecule type" value="Genomic_DNA"/>
</dbReference>
<dbReference type="Pfam" id="PF13041">
    <property type="entry name" value="PPR_2"/>
    <property type="match status" value="1"/>
</dbReference>
<dbReference type="Pfam" id="PF13812">
    <property type="entry name" value="PPR_3"/>
    <property type="match status" value="1"/>
</dbReference>
<evidence type="ECO:0000313" key="4">
    <source>
        <dbReference type="EMBL" id="CAL1160522.1"/>
    </source>
</evidence>
<dbReference type="EMBL" id="CAMXCT020003979">
    <property type="protein sequence ID" value="CAL1160522.1"/>
    <property type="molecule type" value="Genomic_DNA"/>
</dbReference>
<dbReference type="PROSITE" id="PS51375">
    <property type="entry name" value="PPR"/>
    <property type="match status" value="1"/>
</dbReference>
<dbReference type="InterPro" id="IPR002885">
    <property type="entry name" value="PPR_rpt"/>
</dbReference>
<reference evidence="3" key="1">
    <citation type="submission" date="2022-10" db="EMBL/GenBank/DDBJ databases">
        <authorList>
            <person name="Chen Y."/>
            <person name="Dougan E. K."/>
            <person name="Chan C."/>
            <person name="Rhodes N."/>
            <person name="Thang M."/>
        </authorList>
    </citation>
    <scope>NUCLEOTIDE SEQUENCE</scope>
</reference>
<feature type="repeat" description="PPR" evidence="2">
    <location>
        <begin position="3"/>
        <end position="37"/>
    </location>
</feature>
<dbReference type="PANTHER" id="PTHR47447">
    <property type="entry name" value="OS03G0856100 PROTEIN"/>
    <property type="match status" value="1"/>
</dbReference>
<dbReference type="OrthoDB" id="432216at2759"/>
<dbReference type="InterPro" id="IPR011990">
    <property type="entry name" value="TPR-like_helical_dom_sf"/>
</dbReference>
<organism evidence="3">
    <name type="scientific">Cladocopium goreaui</name>
    <dbReference type="NCBI Taxonomy" id="2562237"/>
    <lineage>
        <taxon>Eukaryota</taxon>
        <taxon>Sar</taxon>
        <taxon>Alveolata</taxon>
        <taxon>Dinophyceae</taxon>
        <taxon>Suessiales</taxon>
        <taxon>Symbiodiniaceae</taxon>
        <taxon>Cladocopium</taxon>
    </lineage>
</organism>
<dbReference type="AlphaFoldDB" id="A0A9P1DCB6"/>
<protein>
    <submittedName>
        <fullName evidence="5">Pentatricopeptide repeat-containing protein, chloroplastic</fullName>
    </submittedName>
</protein>
<comment type="caution">
    <text evidence="3">The sequence shown here is derived from an EMBL/GenBank/DDBJ whole genome shotgun (WGS) entry which is preliminary data.</text>
</comment>
<dbReference type="EMBL" id="CAMXCT030003979">
    <property type="protein sequence ID" value="CAL4794459.1"/>
    <property type="molecule type" value="Genomic_DNA"/>
</dbReference>
<gene>
    <name evidence="3" type="ORF">C1SCF055_LOCUS32719</name>
</gene>
<keyword evidence="1" id="KW-0677">Repeat</keyword>